<organism evidence="1 2">
    <name type="scientific">Stylosanthes scabra</name>
    <dbReference type="NCBI Taxonomy" id="79078"/>
    <lineage>
        <taxon>Eukaryota</taxon>
        <taxon>Viridiplantae</taxon>
        <taxon>Streptophyta</taxon>
        <taxon>Embryophyta</taxon>
        <taxon>Tracheophyta</taxon>
        <taxon>Spermatophyta</taxon>
        <taxon>Magnoliopsida</taxon>
        <taxon>eudicotyledons</taxon>
        <taxon>Gunneridae</taxon>
        <taxon>Pentapetalae</taxon>
        <taxon>rosids</taxon>
        <taxon>fabids</taxon>
        <taxon>Fabales</taxon>
        <taxon>Fabaceae</taxon>
        <taxon>Papilionoideae</taxon>
        <taxon>50 kb inversion clade</taxon>
        <taxon>dalbergioids sensu lato</taxon>
        <taxon>Dalbergieae</taxon>
        <taxon>Pterocarpus clade</taxon>
        <taxon>Stylosanthes</taxon>
    </lineage>
</organism>
<keyword evidence="2" id="KW-1185">Reference proteome</keyword>
<proteinExistence type="predicted"/>
<reference evidence="1 2" key="1">
    <citation type="journal article" date="2023" name="Plants (Basel)">
        <title>Bridging the Gap: Combining Genomics and Transcriptomics Approaches to Understand Stylosanthes scabra, an Orphan Legume from the Brazilian Caatinga.</title>
        <authorList>
            <person name="Ferreira-Neto J.R.C."/>
            <person name="da Silva M.D."/>
            <person name="Binneck E."/>
            <person name="de Melo N.F."/>
            <person name="da Silva R.H."/>
            <person name="de Melo A.L.T.M."/>
            <person name="Pandolfi V."/>
            <person name="Bustamante F.O."/>
            <person name="Brasileiro-Vidal A.C."/>
            <person name="Benko-Iseppon A.M."/>
        </authorList>
    </citation>
    <scope>NUCLEOTIDE SEQUENCE [LARGE SCALE GENOMIC DNA]</scope>
    <source>
        <tissue evidence="1">Leaves</tissue>
    </source>
</reference>
<gene>
    <name evidence="1" type="ORF">PIB30_050360</name>
</gene>
<dbReference type="Proteomes" id="UP001341840">
    <property type="component" value="Unassembled WGS sequence"/>
</dbReference>
<name>A0ABU6ZGB9_9FABA</name>
<dbReference type="EMBL" id="JASCZI010272206">
    <property type="protein sequence ID" value="MED6221007.1"/>
    <property type="molecule type" value="Genomic_DNA"/>
</dbReference>
<sequence>MINFSLSSDIAKSMHRYYQGDPFRVANLQEELYALKQGELNVTGVIRSFRAEDQITRFLKELNKQYSSGVRSQVMLMDRTSKPKHSFLSFNVARETISGS</sequence>
<accession>A0ABU6ZGB9</accession>
<comment type="caution">
    <text evidence="1">The sequence shown here is derived from an EMBL/GenBank/DDBJ whole genome shotgun (WGS) entry which is preliminary data.</text>
</comment>
<evidence type="ECO:0000313" key="1">
    <source>
        <dbReference type="EMBL" id="MED6221007.1"/>
    </source>
</evidence>
<protein>
    <submittedName>
        <fullName evidence="1">Uncharacterized protein</fullName>
    </submittedName>
</protein>
<evidence type="ECO:0000313" key="2">
    <source>
        <dbReference type="Proteomes" id="UP001341840"/>
    </source>
</evidence>